<dbReference type="Pfam" id="PF02996">
    <property type="entry name" value="Prefoldin"/>
    <property type="match status" value="1"/>
</dbReference>
<dbReference type="GO" id="GO:0007021">
    <property type="term" value="P:tubulin complex assembly"/>
    <property type="evidence" value="ECO:0007669"/>
    <property type="project" value="TreeGrafter"/>
</dbReference>
<sequence>MSADASASSSTPAAAQLKTTRSGIPQAPFISDVVAHLGGADEDAGPHLEKFAEAMQKYKVMEEKTFRKREALEEKIPDIRKTLQMVQYLKSKKEAEESVNTQFELNETLYAHAEIEPLDSVNLWLGANVMLSYPLDEALELLQRNLDGAQSSLENVMDDLDFLRDQITTMEVNTARVHNWDVKRRREM</sequence>
<feature type="region of interest" description="Disordered" evidence="6">
    <location>
        <begin position="1"/>
        <end position="20"/>
    </location>
</feature>
<evidence type="ECO:0000256" key="5">
    <source>
        <dbReference type="SAM" id="Coils"/>
    </source>
</evidence>
<keyword evidence="3 4" id="KW-0143">Chaperone</keyword>
<dbReference type="Gene3D" id="1.10.287.370">
    <property type="match status" value="1"/>
</dbReference>
<dbReference type="GO" id="GO:0005737">
    <property type="term" value="C:cytoplasm"/>
    <property type="evidence" value="ECO:0007669"/>
    <property type="project" value="TreeGrafter"/>
</dbReference>
<dbReference type="GO" id="GO:0007017">
    <property type="term" value="P:microtubule-based process"/>
    <property type="evidence" value="ECO:0007669"/>
    <property type="project" value="TreeGrafter"/>
</dbReference>
<feature type="compositionally biased region" description="Low complexity" evidence="6">
    <location>
        <begin position="1"/>
        <end position="15"/>
    </location>
</feature>
<dbReference type="PIRSF" id="PIRSF016396">
    <property type="entry name" value="Prefoldin_subunit_3"/>
    <property type="match status" value="1"/>
</dbReference>
<organism evidence="7 8">
    <name type="scientific">Tilletiopsis washingtonensis</name>
    <dbReference type="NCBI Taxonomy" id="58919"/>
    <lineage>
        <taxon>Eukaryota</taxon>
        <taxon>Fungi</taxon>
        <taxon>Dikarya</taxon>
        <taxon>Basidiomycota</taxon>
        <taxon>Ustilaginomycotina</taxon>
        <taxon>Exobasidiomycetes</taxon>
        <taxon>Entylomatales</taxon>
        <taxon>Entylomatales incertae sedis</taxon>
        <taxon>Tilletiopsis</taxon>
    </lineage>
</organism>
<dbReference type="InterPro" id="IPR004127">
    <property type="entry name" value="Prefoldin_subunit_alpha"/>
</dbReference>
<protein>
    <recommendedName>
        <fullName evidence="4">Prefoldin subunit 3</fullName>
    </recommendedName>
</protein>
<evidence type="ECO:0000256" key="1">
    <source>
        <dbReference type="ARBA" id="ARBA00010048"/>
    </source>
</evidence>
<dbReference type="PANTHER" id="PTHR12409:SF0">
    <property type="entry name" value="PREFOLDIN SUBUNIT 3"/>
    <property type="match status" value="1"/>
</dbReference>
<dbReference type="RefSeq" id="XP_025600095.1">
    <property type="nucleotide sequence ID" value="XM_025740104.1"/>
</dbReference>
<comment type="subunit">
    <text evidence="2 4">Heterohexamer of two PFD-alpha type and four PFD-beta type subunits.</text>
</comment>
<name>A0A316ZF03_9BASI</name>
<gene>
    <name evidence="7" type="ORF">FA09DRAFT_295099</name>
</gene>
<evidence type="ECO:0000256" key="2">
    <source>
        <dbReference type="ARBA" id="ARBA00011695"/>
    </source>
</evidence>
<evidence type="ECO:0000256" key="3">
    <source>
        <dbReference type="ARBA" id="ARBA00023186"/>
    </source>
</evidence>
<dbReference type="OrthoDB" id="6375174at2759"/>
<keyword evidence="5" id="KW-0175">Coiled coil</keyword>
<comment type="similarity">
    <text evidence="1 4">Belongs to the prefoldin subunit alpha family.</text>
</comment>
<dbReference type="AlphaFoldDB" id="A0A316ZF03"/>
<dbReference type="Proteomes" id="UP000245946">
    <property type="component" value="Unassembled WGS sequence"/>
</dbReference>
<evidence type="ECO:0000313" key="7">
    <source>
        <dbReference type="EMBL" id="PWN99816.1"/>
    </source>
</evidence>
<comment type="function">
    <text evidence="4">Binds specifically to cytosolic chaperonin (c-CPN) and transfers target proteins to it. Binds to nascent polypeptide chain and promotes folding in an environment in which there are many competing pathways for nonnative proteins.</text>
</comment>
<evidence type="ECO:0000256" key="6">
    <source>
        <dbReference type="SAM" id="MobiDB-lite"/>
    </source>
</evidence>
<dbReference type="STRING" id="58919.A0A316ZF03"/>
<dbReference type="PANTHER" id="PTHR12409">
    <property type="entry name" value="PREFOLDIN SUBUNIT 3"/>
    <property type="match status" value="1"/>
</dbReference>
<evidence type="ECO:0000256" key="4">
    <source>
        <dbReference type="PIRNR" id="PIRNR016396"/>
    </source>
</evidence>
<keyword evidence="8" id="KW-1185">Reference proteome</keyword>
<evidence type="ECO:0000313" key="8">
    <source>
        <dbReference type="Proteomes" id="UP000245946"/>
    </source>
</evidence>
<dbReference type="InterPro" id="IPR009053">
    <property type="entry name" value="Prefoldin"/>
</dbReference>
<feature type="coiled-coil region" evidence="5">
    <location>
        <begin position="139"/>
        <end position="173"/>
    </location>
</feature>
<dbReference type="EMBL" id="KZ819287">
    <property type="protein sequence ID" value="PWN99816.1"/>
    <property type="molecule type" value="Genomic_DNA"/>
</dbReference>
<dbReference type="SUPFAM" id="SSF46579">
    <property type="entry name" value="Prefoldin"/>
    <property type="match status" value="1"/>
</dbReference>
<dbReference type="GeneID" id="37267650"/>
<dbReference type="CDD" id="cd23156">
    <property type="entry name" value="Prefoldin_3"/>
    <property type="match status" value="1"/>
</dbReference>
<reference evidence="7 8" key="1">
    <citation type="journal article" date="2018" name="Mol. Biol. Evol.">
        <title>Broad Genomic Sampling Reveals a Smut Pathogenic Ancestry of the Fungal Clade Ustilaginomycotina.</title>
        <authorList>
            <person name="Kijpornyongpan T."/>
            <person name="Mondo S.J."/>
            <person name="Barry K."/>
            <person name="Sandor L."/>
            <person name="Lee J."/>
            <person name="Lipzen A."/>
            <person name="Pangilinan J."/>
            <person name="LaButti K."/>
            <person name="Hainaut M."/>
            <person name="Henrissat B."/>
            <person name="Grigoriev I.V."/>
            <person name="Spatafora J.W."/>
            <person name="Aime M.C."/>
        </authorList>
    </citation>
    <scope>NUCLEOTIDE SEQUENCE [LARGE SCALE GENOMIC DNA]</scope>
    <source>
        <strain evidence="7 8">MCA 4186</strain>
    </source>
</reference>
<dbReference type="GO" id="GO:0015631">
    <property type="term" value="F:tubulin binding"/>
    <property type="evidence" value="ECO:0007669"/>
    <property type="project" value="TreeGrafter"/>
</dbReference>
<dbReference type="FunFam" id="1.10.287.370:FF:000001">
    <property type="entry name" value="Prefoldin subunit 3"/>
    <property type="match status" value="1"/>
</dbReference>
<dbReference type="GO" id="GO:0016272">
    <property type="term" value="C:prefoldin complex"/>
    <property type="evidence" value="ECO:0007669"/>
    <property type="project" value="UniProtKB-UniRule"/>
</dbReference>
<accession>A0A316ZF03</accession>
<dbReference type="InterPro" id="IPR016655">
    <property type="entry name" value="PFD3"/>
</dbReference>
<dbReference type="GO" id="GO:0006457">
    <property type="term" value="P:protein folding"/>
    <property type="evidence" value="ECO:0007669"/>
    <property type="project" value="UniProtKB-UniRule"/>
</dbReference>
<proteinExistence type="inferred from homology"/>